<dbReference type="Gene3D" id="3.30.70.270">
    <property type="match status" value="1"/>
</dbReference>
<dbReference type="SUPFAM" id="SSF56672">
    <property type="entry name" value="DNA/RNA polymerases"/>
    <property type="match status" value="1"/>
</dbReference>
<organism evidence="2">
    <name type="scientific">Sipha flava</name>
    <name type="common">yellow sugarcane aphid</name>
    <dbReference type="NCBI Taxonomy" id="143950"/>
    <lineage>
        <taxon>Eukaryota</taxon>
        <taxon>Metazoa</taxon>
        <taxon>Ecdysozoa</taxon>
        <taxon>Arthropoda</taxon>
        <taxon>Hexapoda</taxon>
        <taxon>Insecta</taxon>
        <taxon>Pterygota</taxon>
        <taxon>Neoptera</taxon>
        <taxon>Paraneoptera</taxon>
        <taxon>Hemiptera</taxon>
        <taxon>Sternorrhyncha</taxon>
        <taxon>Aphidomorpha</taxon>
        <taxon>Aphidoidea</taxon>
        <taxon>Aphididae</taxon>
        <taxon>Sipha</taxon>
    </lineage>
</organism>
<dbReference type="GO" id="GO:0071897">
    <property type="term" value="P:DNA biosynthetic process"/>
    <property type="evidence" value="ECO:0007669"/>
    <property type="project" value="UniProtKB-ARBA"/>
</dbReference>
<evidence type="ECO:0000313" key="2">
    <source>
        <dbReference type="EMBL" id="MBY79324.1"/>
    </source>
</evidence>
<accession>A0A2S2QNN5</accession>
<reference evidence="2" key="1">
    <citation type="submission" date="2018-04" db="EMBL/GenBank/DDBJ databases">
        <title>Transcriptome assembly of Sipha flava.</title>
        <authorList>
            <person name="Scully E.D."/>
            <person name="Geib S.M."/>
            <person name="Palmer N.A."/>
            <person name="Koch K."/>
            <person name="Bradshaw J."/>
            <person name="Heng-Moss T."/>
            <person name="Sarath G."/>
        </authorList>
    </citation>
    <scope>NUCLEOTIDE SEQUENCE</scope>
</reference>
<dbReference type="InterPro" id="IPR043502">
    <property type="entry name" value="DNA/RNA_pol_sf"/>
</dbReference>
<proteinExistence type="predicted"/>
<dbReference type="PANTHER" id="PTHR33064:SF37">
    <property type="entry name" value="RIBONUCLEASE H"/>
    <property type="match status" value="1"/>
</dbReference>
<protein>
    <submittedName>
        <fullName evidence="2">Retrotransposable element Tf2 protein type 3</fullName>
    </submittedName>
</protein>
<dbReference type="Pfam" id="PF17919">
    <property type="entry name" value="RT_RNaseH_2"/>
    <property type="match status" value="1"/>
</dbReference>
<dbReference type="PANTHER" id="PTHR33064">
    <property type="entry name" value="POL PROTEIN"/>
    <property type="match status" value="1"/>
</dbReference>
<feature type="domain" description="Reverse transcriptase/retrotransposon-derived protein RNase H-like" evidence="1">
    <location>
        <begin position="25"/>
        <end position="100"/>
    </location>
</feature>
<evidence type="ECO:0000259" key="1">
    <source>
        <dbReference type="Pfam" id="PF17919"/>
    </source>
</evidence>
<dbReference type="InterPro" id="IPR041577">
    <property type="entry name" value="RT_RNaseH_2"/>
</dbReference>
<dbReference type="AlphaFoldDB" id="A0A2S2QNN5"/>
<dbReference type="EMBL" id="GGMS01010121">
    <property type="protein sequence ID" value="MBY79324.1"/>
    <property type="molecule type" value="Transcribed_RNA"/>
</dbReference>
<dbReference type="InterPro" id="IPR051320">
    <property type="entry name" value="Viral_Replic_Matur_Polypro"/>
</dbReference>
<sequence>MYKKNFTKMSNPLTNLTKKENKLNWGNEQEIALEILKKAIKTVPVMAHFKDEYPVFVTTDASLEGLLGILEQEDKNVKRHLIVYASRKLMGGEINLNNTEL</sequence>
<gene>
    <name evidence="2" type="primary">Tf2-11_5</name>
    <name evidence="2" type="ORF">g.8352</name>
</gene>
<dbReference type="InterPro" id="IPR043128">
    <property type="entry name" value="Rev_trsase/Diguanyl_cyclase"/>
</dbReference>
<name>A0A2S2QNN5_9HEMI</name>